<feature type="domain" description="HTH gntR-type" evidence="5">
    <location>
        <begin position="32"/>
        <end position="99"/>
    </location>
</feature>
<evidence type="ECO:0000256" key="1">
    <source>
        <dbReference type="ARBA" id="ARBA00023015"/>
    </source>
</evidence>
<dbReference type="SMART" id="SM00345">
    <property type="entry name" value="HTH_GNTR"/>
    <property type="match status" value="1"/>
</dbReference>
<comment type="caution">
    <text evidence="6">The sequence shown here is derived from an EMBL/GenBank/DDBJ whole genome shotgun (WGS) entry which is preliminary data.</text>
</comment>
<evidence type="ECO:0000256" key="4">
    <source>
        <dbReference type="SAM" id="MobiDB-lite"/>
    </source>
</evidence>
<feature type="region of interest" description="Disordered" evidence="4">
    <location>
        <begin position="1"/>
        <end position="32"/>
    </location>
</feature>
<keyword evidence="1" id="KW-0805">Transcription regulation</keyword>
<dbReference type="GO" id="GO:0003700">
    <property type="term" value="F:DNA-binding transcription factor activity"/>
    <property type="evidence" value="ECO:0007669"/>
    <property type="project" value="InterPro"/>
</dbReference>
<dbReference type="Proteomes" id="UP000253426">
    <property type="component" value="Unassembled WGS sequence"/>
</dbReference>
<dbReference type="SUPFAM" id="SSF46785">
    <property type="entry name" value="Winged helix' DNA-binding domain"/>
    <property type="match status" value="1"/>
</dbReference>
<sequence>MVRNTPRNRPKKSARRAPLKKPRATSVATGPSNLAQRAYEHLQTQLWSGKLAAGEKISEAGLAKGLGMSRTPVREAIRRMESEGVVTQRASSGTYVAMPERAEIVEAYEVRMAIESFAVRKAARRMKPAQILELQKRCDDMREAIRDFRASGEALMTGTPLKRYLNADLAFHLLLIKAAENRRALTIFGDVNLRSAIFGCRSHERDLHHVAWVWLQHARVARSIRQRNAAAAQQHLEAHMQTSMEDALASHDARRGKQPMKGGPPPPLTEAMSELIAELREPAH</sequence>
<dbReference type="PROSITE" id="PS50949">
    <property type="entry name" value="HTH_GNTR"/>
    <property type="match status" value="1"/>
</dbReference>
<evidence type="ECO:0000313" key="7">
    <source>
        <dbReference type="Proteomes" id="UP000253426"/>
    </source>
</evidence>
<feature type="region of interest" description="Disordered" evidence="4">
    <location>
        <begin position="235"/>
        <end position="271"/>
    </location>
</feature>
<dbReference type="PRINTS" id="PR00035">
    <property type="entry name" value="HTHGNTR"/>
</dbReference>
<keyword evidence="3" id="KW-0804">Transcription</keyword>
<proteinExistence type="predicted"/>
<dbReference type="InterPro" id="IPR008920">
    <property type="entry name" value="TF_FadR/GntR_C"/>
</dbReference>
<dbReference type="GO" id="GO:0043565">
    <property type="term" value="F:sequence-specific DNA binding"/>
    <property type="evidence" value="ECO:0007669"/>
    <property type="project" value="InterPro"/>
</dbReference>
<dbReference type="OrthoDB" id="114741at2"/>
<dbReference type="AlphaFoldDB" id="A0A366HQA0"/>
<dbReference type="InterPro" id="IPR036390">
    <property type="entry name" value="WH_DNA-bd_sf"/>
</dbReference>
<dbReference type="RefSeq" id="WP_147263250.1">
    <property type="nucleotide sequence ID" value="NZ_QNRR01000002.1"/>
</dbReference>
<organism evidence="6 7">
    <name type="scientific">Roseimicrobium gellanilyticum</name>
    <dbReference type="NCBI Taxonomy" id="748857"/>
    <lineage>
        <taxon>Bacteria</taxon>
        <taxon>Pseudomonadati</taxon>
        <taxon>Verrucomicrobiota</taxon>
        <taxon>Verrucomicrobiia</taxon>
        <taxon>Verrucomicrobiales</taxon>
        <taxon>Verrucomicrobiaceae</taxon>
        <taxon>Roseimicrobium</taxon>
    </lineage>
</organism>
<dbReference type="PANTHER" id="PTHR43537">
    <property type="entry name" value="TRANSCRIPTIONAL REGULATOR, GNTR FAMILY"/>
    <property type="match status" value="1"/>
</dbReference>
<evidence type="ECO:0000259" key="5">
    <source>
        <dbReference type="PROSITE" id="PS50949"/>
    </source>
</evidence>
<dbReference type="SMART" id="SM00895">
    <property type="entry name" value="FCD"/>
    <property type="match status" value="1"/>
</dbReference>
<reference evidence="6 7" key="1">
    <citation type="submission" date="2018-06" db="EMBL/GenBank/DDBJ databases">
        <title>Genomic Encyclopedia of Type Strains, Phase IV (KMG-IV): sequencing the most valuable type-strain genomes for metagenomic binning, comparative biology and taxonomic classification.</title>
        <authorList>
            <person name="Goeker M."/>
        </authorList>
    </citation>
    <scope>NUCLEOTIDE SEQUENCE [LARGE SCALE GENOMIC DNA]</scope>
    <source>
        <strain evidence="6 7">DSM 25532</strain>
    </source>
</reference>
<dbReference type="EMBL" id="QNRR01000002">
    <property type="protein sequence ID" value="RBP45845.1"/>
    <property type="molecule type" value="Genomic_DNA"/>
</dbReference>
<dbReference type="Gene3D" id="1.10.10.10">
    <property type="entry name" value="Winged helix-like DNA-binding domain superfamily/Winged helix DNA-binding domain"/>
    <property type="match status" value="1"/>
</dbReference>
<gene>
    <name evidence="6" type="ORF">DES53_102228</name>
</gene>
<feature type="compositionally biased region" description="Basic residues" evidence="4">
    <location>
        <begin position="1"/>
        <end position="23"/>
    </location>
</feature>
<dbReference type="InterPro" id="IPR011711">
    <property type="entry name" value="GntR_C"/>
</dbReference>
<accession>A0A366HQA0</accession>
<keyword evidence="2 6" id="KW-0238">DNA-binding</keyword>
<protein>
    <submittedName>
        <fullName evidence="6">DNA-binding GntR family transcriptional regulator</fullName>
    </submittedName>
</protein>
<dbReference type="PRINTS" id="PR00033">
    <property type="entry name" value="HTHASNC"/>
</dbReference>
<evidence type="ECO:0000256" key="3">
    <source>
        <dbReference type="ARBA" id="ARBA00023163"/>
    </source>
</evidence>
<dbReference type="SUPFAM" id="SSF48008">
    <property type="entry name" value="GntR ligand-binding domain-like"/>
    <property type="match status" value="1"/>
</dbReference>
<dbReference type="CDD" id="cd07377">
    <property type="entry name" value="WHTH_GntR"/>
    <property type="match status" value="1"/>
</dbReference>
<dbReference type="Gene3D" id="1.20.120.530">
    <property type="entry name" value="GntR ligand-binding domain-like"/>
    <property type="match status" value="1"/>
</dbReference>
<dbReference type="InterPro" id="IPR000485">
    <property type="entry name" value="AsnC-type_HTH_dom"/>
</dbReference>
<dbReference type="PANTHER" id="PTHR43537:SF5">
    <property type="entry name" value="UXU OPERON TRANSCRIPTIONAL REGULATOR"/>
    <property type="match status" value="1"/>
</dbReference>
<dbReference type="Pfam" id="PF07729">
    <property type="entry name" value="FCD"/>
    <property type="match status" value="1"/>
</dbReference>
<dbReference type="InterPro" id="IPR000524">
    <property type="entry name" value="Tscrpt_reg_HTH_GntR"/>
</dbReference>
<dbReference type="InterPro" id="IPR036388">
    <property type="entry name" value="WH-like_DNA-bd_sf"/>
</dbReference>
<keyword evidence="7" id="KW-1185">Reference proteome</keyword>
<dbReference type="Pfam" id="PF00392">
    <property type="entry name" value="GntR"/>
    <property type="match status" value="1"/>
</dbReference>
<evidence type="ECO:0000256" key="2">
    <source>
        <dbReference type="ARBA" id="ARBA00023125"/>
    </source>
</evidence>
<name>A0A366HQA0_9BACT</name>
<evidence type="ECO:0000313" key="6">
    <source>
        <dbReference type="EMBL" id="RBP45845.1"/>
    </source>
</evidence>